<evidence type="ECO:0000256" key="5">
    <source>
        <dbReference type="ARBA" id="ARBA00022525"/>
    </source>
</evidence>
<dbReference type="GO" id="GO:0102210">
    <property type="term" value="F:rhamnogalacturonan endolyase activity"/>
    <property type="evidence" value="ECO:0007669"/>
    <property type="project" value="UniProtKB-EC"/>
</dbReference>
<evidence type="ECO:0000259" key="9">
    <source>
        <dbReference type="Pfam" id="PF14683"/>
    </source>
</evidence>
<keyword evidence="8" id="KW-0812">Transmembrane</keyword>
<comment type="caution">
    <text evidence="11">The sequence shown here is derived from an EMBL/GenBank/DDBJ whole genome shotgun (WGS) entry which is preliminary data.</text>
</comment>
<accession>A0AAV7DX01</accession>
<dbReference type="PANTHER" id="PTHR32018">
    <property type="entry name" value="RHAMNOGALACTURONATE LYASE FAMILY PROTEIN"/>
    <property type="match status" value="1"/>
</dbReference>
<dbReference type="CDD" id="cd10320">
    <property type="entry name" value="RGL4_N"/>
    <property type="match status" value="1"/>
</dbReference>
<dbReference type="FunFam" id="2.60.40.1120:FF:000033">
    <property type="entry name" value="Rhamnogalacturonate lyase B"/>
    <property type="match status" value="1"/>
</dbReference>
<evidence type="ECO:0000256" key="3">
    <source>
        <dbReference type="ARBA" id="ARBA00010418"/>
    </source>
</evidence>
<dbReference type="InterPro" id="IPR010325">
    <property type="entry name" value="Rhamnogal_lyase"/>
</dbReference>
<dbReference type="InterPro" id="IPR011013">
    <property type="entry name" value="Gal_mutarotase_sf_dom"/>
</dbReference>
<feature type="transmembrane region" description="Helical" evidence="8">
    <location>
        <begin position="12"/>
        <end position="29"/>
    </location>
</feature>
<keyword evidence="7" id="KW-0456">Lyase</keyword>
<dbReference type="GO" id="GO:0005576">
    <property type="term" value="C:extracellular region"/>
    <property type="evidence" value="ECO:0007669"/>
    <property type="project" value="UniProtKB-SubCell"/>
</dbReference>
<dbReference type="InterPro" id="IPR008979">
    <property type="entry name" value="Galactose-bd-like_sf"/>
</dbReference>
<dbReference type="Gene3D" id="2.60.40.1120">
    <property type="entry name" value="Carboxypeptidase-like, regulatory domain"/>
    <property type="match status" value="1"/>
</dbReference>
<dbReference type="SUPFAM" id="SSF49785">
    <property type="entry name" value="Galactose-binding domain-like"/>
    <property type="match status" value="1"/>
</dbReference>
<evidence type="ECO:0000256" key="2">
    <source>
        <dbReference type="ARBA" id="ARBA00004613"/>
    </source>
</evidence>
<keyword evidence="8" id="KW-0472">Membrane</keyword>
<dbReference type="GO" id="GO:0030246">
    <property type="term" value="F:carbohydrate binding"/>
    <property type="evidence" value="ECO:0007669"/>
    <property type="project" value="InterPro"/>
</dbReference>
<dbReference type="AlphaFoldDB" id="A0AAV7DX01"/>
<name>A0AAV7DX01_ARIFI</name>
<dbReference type="SUPFAM" id="SSF49452">
    <property type="entry name" value="Starch-binding domain-like"/>
    <property type="match status" value="1"/>
</dbReference>
<protein>
    <recommendedName>
        <fullName evidence="4">rhamnogalacturonan endolyase</fullName>
        <ecNumber evidence="4">4.2.2.23</ecNumber>
    </recommendedName>
</protein>
<dbReference type="Pfam" id="PF06045">
    <property type="entry name" value="Rhamnogal_lyase"/>
    <property type="match status" value="1"/>
</dbReference>
<dbReference type="Proteomes" id="UP000825729">
    <property type="component" value="Unassembled WGS sequence"/>
</dbReference>
<feature type="domain" description="Rhamnogalacturonan lyase" evidence="9">
    <location>
        <begin position="471"/>
        <end position="658"/>
    </location>
</feature>
<keyword evidence="8" id="KW-1133">Transmembrane helix</keyword>
<reference evidence="11 12" key="1">
    <citation type="submission" date="2021-07" db="EMBL/GenBank/DDBJ databases">
        <title>The Aristolochia fimbriata genome: insights into angiosperm evolution, floral development and chemical biosynthesis.</title>
        <authorList>
            <person name="Jiao Y."/>
        </authorList>
    </citation>
    <scope>NUCLEOTIDE SEQUENCE [LARGE SCALE GENOMIC DNA]</scope>
    <source>
        <strain evidence="11">IBCAS-2021</strain>
        <tissue evidence="11">Leaf</tissue>
    </source>
</reference>
<keyword evidence="12" id="KW-1185">Reference proteome</keyword>
<dbReference type="GO" id="GO:0005975">
    <property type="term" value="P:carbohydrate metabolic process"/>
    <property type="evidence" value="ECO:0007669"/>
    <property type="project" value="InterPro"/>
</dbReference>
<sequence>MEITHREYCWRWGYCVLFLSMVLMFKLQANPATPRGVKLQQTSKHIVIDNGIVTLTLLNPHGSVTGIKYNGVDNLMESEFKETNRGYWDLVWSDRSHPQSFQIIMGTEFRVIRNDEDQVEVSFTSKWNSSGRVPLNIDKRYVMLRGSSGFYAYAMYERFQGWPGFRLHQTRFTFKLREDKFQYVVVDDTRHHVMPSSEDMRAPRGRPLAYKEAVHLVNPTNPKLRGIVDDKYQFSMENKEASVHGWISSDDEIGFWVITPSQEFRAGGPMKQELTSHSGPTALVVFQSGHYSGDQQRPLFSDGEPWKKVYGPVFFYLNRAQGGAPPFPSLWKDAKKQMKHEVRKWPYSFPTSPDFPESNQRGAVHGRLLVMDRYFNGGAKAAAASAYVGLALPGQPGSWQSECKGYQFWTRADEDGSFSIKNVREGTYNLYAFVPGYIGDYRYSVPITISAGEDKVLLGDLVYEPPRNGPTLWEIGVPDRQVLEFFIPDPDPKYYNPFLRAPKDRIRQYGLWDRYTELYPNEDPIYTVGSSDYRRDWFFAHVPRKTGNGGFKPTTRKIRFRVDRIRDGNYTIRVAIASSHLSQLKIRLNRLSDHSIFSTRSNSGQDNAVARHGLHGLQELYSVSFRSSLLITGINALFFTQTKTESPFQAIMYDYIRLEGPPL</sequence>
<dbReference type="InterPro" id="IPR013784">
    <property type="entry name" value="Carb-bd-like_fold"/>
</dbReference>
<dbReference type="InterPro" id="IPR051850">
    <property type="entry name" value="Polysacch_Lyase_4"/>
</dbReference>
<keyword evidence="6" id="KW-0732">Signal</keyword>
<evidence type="ECO:0000259" key="10">
    <source>
        <dbReference type="Pfam" id="PF14686"/>
    </source>
</evidence>
<dbReference type="InterPro" id="IPR029411">
    <property type="entry name" value="RG-lyase_III"/>
</dbReference>
<organism evidence="11 12">
    <name type="scientific">Aristolochia fimbriata</name>
    <name type="common">White veined hardy Dutchman's pipe vine</name>
    <dbReference type="NCBI Taxonomy" id="158543"/>
    <lineage>
        <taxon>Eukaryota</taxon>
        <taxon>Viridiplantae</taxon>
        <taxon>Streptophyta</taxon>
        <taxon>Embryophyta</taxon>
        <taxon>Tracheophyta</taxon>
        <taxon>Spermatophyta</taxon>
        <taxon>Magnoliopsida</taxon>
        <taxon>Magnoliidae</taxon>
        <taxon>Piperales</taxon>
        <taxon>Aristolochiaceae</taxon>
        <taxon>Aristolochia</taxon>
    </lineage>
</organism>
<evidence type="ECO:0000313" key="12">
    <source>
        <dbReference type="Proteomes" id="UP000825729"/>
    </source>
</evidence>
<dbReference type="Gene3D" id="2.70.98.10">
    <property type="match status" value="1"/>
</dbReference>
<comment type="subcellular location">
    <subcellularLocation>
        <location evidence="2">Secreted</location>
    </subcellularLocation>
</comment>
<comment type="similarity">
    <text evidence="3">Belongs to the polysaccharide lyase 4 family.</text>
</comment>
<dbReference type="InterPro" id="IPR014718">
    <property type="entry name" value="GH-type_carb-bd"/>
</dbReference>
<dbReference type="CDD" id="cd10316">
    <property type="entry name" value="RGL4_M"/>
    <property type="match status" value="1"/>
</dbReference>
<dbReference type="EC" id="4.2.2.23" evidence="4"/>
<evidence type="ECO:0000313" key="11">
    <source>
        <dbReference type="EMBL" id="KAG9440116.1"/>
    </source>
</evidence>
<dbReference type="InterPro" id="IPR029413">
    <property type="entry name" value="RG-lyase_II"/>
</dbReference>
<evidence type="ECO:0000256" key="6">
    <source>
        <dbReference type="ARBA" id="ARBA00022729"/>
    </source>
</evidence>
<evidence type="ECO:0000256" key="7">
    <source>
        <dbReference type="ARBA" id="ARBA00023239"/>
    </source>
</evidence>
<evidence type="ECO:0000256" key="8">
    <source>
        <dbReference type="SAM" id="Phobius"/>
    </source>
</evidence>
<keyword evidence="5" id="KW-0964">Secreted</keyword>
<evidence type="ECO:0000256" key="4">
    <source>
        <dbReference type="ARBA" id="ARBA00012437"/>
    </source>
</evidence>
<dbReference type="EMBL" id="JAINDJ010000008">
    <property type="protein sequence ID" value="KAG9440116.1"/>
    <property type="molecule type" value="Genomic_DNA"/>
</dbReference>
<dbReference type="Pfam" id="PF14683">
    <property type="entry name" value="CBM-like"/>
    <property type="match status" value="1"/>
</dbReference>
<dbReference type="Gene3D" id="2.60.120.260">
    <property type="entry name" value="Galactose-binding domain-like"/>
    <property type="match status" value="1"/>
</dbReference>
<feature type="domain" description="Rhamnogalacturonan lyase" evidence="10">
    <location>
        <begin position="385"/>
        <end position="455"/>
    </location>
</feature>
<proteinExistence type="inferred from homology"/>
<dbReference type="SUPFAM" id="SSF74650">
    <property type="entry name" value="Galactose mutarotase-like"/>
    <property type="match status" value="1"/>
</dbReference>
<dbReference type="Pfam" id="PF14686">
    <property type="entry name" value="fn3_3"/>
    <property type="match status" value="1"/>
</dbReference>
<gene>
    <name evidence="11" type="ORF">H6P81_020281</name>
</gene>
<dbReference type="CDD" id="cd10317">
    <property type="entry name" value="RGL4_C"/>
    <property type="match status" value="1"/>
</dbReference>
<dbReference type="PANTHER" id="PTHR32018:SF2">
    <property type="entry name" value="OS11G0134100 PROTEIN"/>
    <property type="match status" value="1"/>
</dbReference>
<comment type="catalytic activity">
    <reaction evidence="1">
        <text>Endotype eliminative cleavage of L-alpha-rhamnopyranosyl-(1-&gt;4)-alpha-D-galactopyranosyluronic acid bonds of rhamnogalacturonan I domains in ramified hairy regions of pectin leaving L-rhamnopyranose at the reducing end and 4-deoxy-4,5-unsaturated D-galactopyranosyluronic acid at the non-reducing end.</text>
        <dbReference type="EC" id="4.2.2.23"/>
    </reaction>
</comment>
<evidence type="ECO:0000256" key="1">
    <source>
        <dbReference type="ARBA" id="ARBA00001324"/>
    </source>
</evidence>